<gene>
    <name evidence="3" type="ORF">JOF56_001064</name>
</gene>
<dbReference type="EMBL" id="JAGINW010000001">
    <property type="protein sequence ID" value="MBP2320679.1"/>
    <property type="molecule type" value="Genomic_DNA"/>
</dbReference>
<evidence type="ECO:0000313" key="3">
    <source>
        <dbReference type="EMBL" id="MBP2320679.1"/>
    </source>
</evidence>
<proteinExistence type="predicted"/>
<dbReference type="Proteomes" id="UP001519332">
    <property type="component" value="Unassembled WGS sequence"/>
</dbReference>
<evidence type="ECO:0000256" key="2">
    <source>
        <dbReference type="ARBA" id="ARBA00023239"/>
    </source>
</evidence>
<dbReference type="SUPFAM" id="SSF53800">
    <property type="entry name" value="Chelatase"/>
    <property type="match status" value="1"/>
</dbReference>
<keyword evidence="2" id="KW-0456">Lyase</keyword>
<dbReference type="Pfam" id="PF01903">
    <property type="entry name" value="CbiX"/>
    <property type="match status" value="1"/>
</dbReference>
<evidence type="ECO:0000256" key="1">
    <source>
        <dbReference type="ARBA" id="ARBA00022723"/>
    </source>
</evidence>
<dbReference type="PANTHER" id="PTHR33542:SF5">
    <property type="entry name" value="FERROCHELATASE CHE1"/>
    <property type="match status" value="1"/>
</dbReference>
<dbReference type="PANTHER" id="PTHR33542">
    <property type="entry name" value="SIROHYDROCHLORIN FERROCHELATASE, CHLOROPLASTIC"/>
    <property type="match status" value="1"/>
</dbReference>
<dbReference type="Gene3D" id="3.40.50.1400">
    <property type="match status" value="2"/>
</dbReference>
<protein>
    <submittedName>
        <fullName evidence="3">Sirohydrochlorin ferrochelatase</fullName>
    </submittedName>
</protein>
<keyword evidence="4" id="KW-1185">Reference proteome</keyword>
<organism evidence="3 4">
    <name type="scientific">Kibdelosporangium banguiense</name>
    <dbReference type="NCBI Taxonomy" id="1365924"/>
    <lineage>
        <taxon>Bacteria</taxon>
        <taxon>Bacillati</taxon>
        <taxon>Actinomycetota</taxon>
        <taxon>Actinomycetes</taxon>
        <taxon>Pseudonocardiales</taxon>
        <taxon>Pseudonocardiaceae</taxon>
        <taxon>Kibdelosporangium</taxon>
    </lineage>
</organism>
<evidence type="ECO:0000313" key="4">
    <source>
        <dbReference type="Proteomes" id="UP001519332"/>
    </source>
</evidence>
<reference evidence="3 4" key="1">
    <citation type="submission" date="2021-03" db="EMBL/GenBank/DDBJ databases">
        <title>Sequencing the genomes of 1000 actinobacteria strains.</title>
        <authorList>
            <person name="Klenk H.-P."/>
        </authorList>
    </citation>
    <scope>NUCLEOTIDE SEQUENCE [LARGE SCALE GENOMIC DNA]</scope>
    <source>
        <strain evidence="3 4">DSM 46670</strain>
    </source>
</reference>
<dbReference type="CDD" id="cd03416">
    <property type="entry name" value="CbiX_SirB_N"/>
    <property type="match status" value="1"/>
</dbReference>
<keyword evidence="1" id="KW-0479">Metal-binding</keyword>
<dbReference type="InterPro" id="IPR050963">
    <property type="entry name" value="Sirohydro_Cobaltochel/CbiX"/>
</dbReference>
<name>A0ABS4T9Q8_9PSEU</name>
<accession>A0ABS4T9Q8</accession>
<dbReference type="InterPro" id="IPR002762">
    <property type="entry name" value="CbiX-like"/>
</dbReference>
<sequence length="239" mass="25232">MAHGTRDPLGSRVIEDLAAQVRLRLPDVDVRVAFADVCAPSVTEVLREIQGQAVVVPAFLAAGYHVRVDIPKQIAESGHSEVALTDPFGPARTLVAAAHERLIQAGWVDEPIVLAAAGSSDERALADVHRAARLLASLTSVDVQVAYVTTASPRVTDVARGLAVASWLLAPGLFHRVVRDAGAKVVAEPIGAHRNAVELVVRRYLNAHLPTGSVSFPLSLAAATQVPPRSFCFQDSAVG</sequence>
<dbReference type="RefSeq" id="WP_307854930.1">
    <property type="nucleotide sequence ID" value="NZ_JAGINW010000001.1"/>
</dbReference>
<comment type="caution">
    <text evidence="3">The sequence shown here is derived from an EMBL/GenBank/DDBJ whole genome shotgun (WGS) entry which is preliminary data.</text>
</comment>